<dbReference type="AlphaFoldDB" id="A0AAD3XUK1"/>
<keyword evidence="2" id="KW-1185">Reference proteome</keyword>
<accession>A0AAD3XUK1</accession>
<evidence type="ECO:0000313" key="2">
    <source>
        <dbReference type="Proteomes" id="UP001279734"/>
    </source>
</evidence>
<name>A0AAD3XUK1_NEPGR</name>
<evidence type="ECO:0000313" key="1">
    <source>
        <dbReference type="EMBL" id="GMH16905.1"/>
    </source>
</evidence>
<dbReference type="EMBL" id="BSYO01000017">
    <property type="protein sequence ID" value="GMH16905.1"/>
    <property type="molecule type" value="Genomic_DNA"/>
</dbReference>
<proteinExistence type="predicted"/>
<sequence length="109" mass="12398">MSKSGPWSRTEDNGLLKIWGSKVLSVRSKIHLDTVDIQMAEFPSQIWTKSPSAGFHVVNPELRQASCKTRTFGLYINVLNWRAEPRLQLVKMKHASNPCAANRRRSHPT</sequence>
<protein>
    <submittedName>
        <fullName evidence="1">Uncharacterized protein</fullName>
    </submittedName>
</protein>
<comment type="caution">
    <text evidence="1">The sequence shown here is derived from an EMBL/GenBank/DDBJ whole genome shotgun (WGS) entry which is preliminary data.</text>
</comment>
<gene>
    <name evidence="1" type="ORF">Nepgr_018746</name>
</gene>
<organism evidence="1 2">
    <name type="scientific">Nepenthes gracilis</name>
    <name type="common">Slender pitcher plant</name>
    <dbReference type="NCBI Taxonomy" id="150966"/>
    <lineage>
        <taxon>Eukaryota</taxon>
        <taxon>Viridiplantae</taxon>
        <taxon>Streptophyta</taxon>
        <taxon>Embryophyta</taxon>
        <taxon>Tracheophyta</taxon>
        <taxon>Spermatophyta</taxon>
        <taxon>Magnoliopsida</taxon>
        <taxon>eudicotyledons</taxon>
        <taxon>Gunneridae</taxon>
        <taxon>Pentapetalae</taxon>
        <taxon>Caryophyllales</taxon>
        <taxon>Nepenthaceae</taxon>
        <taxon>Nepenthes</taxon>
    </lineage>
</organism>
<reference evidence="1" key="1">
    <citation type="submission" date="2023-05" db="EMBL/GenBank/DDBJ databases">
        <title>Nepenthes gracilis genome sequencing.</title>
        <authorList>
            <person name="Fukushima K."/>
        </authorList>
    </citation>
    <scope>NUCLEOTIDE SEQUENCE</scope>
    <source>
        <strain evidence="1">SING2019-196</strain>
    </source>
</reference>
<dbReference type="Proteomes" id="UP001279734">
    <property type="component" value="Unassembled WGS sequence"/>
</dbReference>